<organism evidence="1 2">
    <name type="scientific">Eubacterium callanderi</name>
    <dbReference type="NCBI Taxonomy" id="53442"/>
    <lineage>
        <taxon>Bacteria</taxon>
        <taxon>Bacillati</taxon>
        <taxon>Bacillota</taxon>
        <taxon>Clostridia</taxon>
        <taxon>Eubacteriales</taxon>
        <taxon>Eubacteriaceae</taxon>
        <taxon>Eubacterium</taxon>
    </lineage>
</organism>
<dbReference type="AlphaFoldDB" id="E3GKQ3"/>
<evidence type="ECO:0000313" key="2">
    <source>
        <dbReference type="Proteomes" id="UP000006873"/>
    </source>
</evidence>
<dbReference type="Proteomes" id="UP000006873">
    <property type="component" value="Chromosome"/>
</dbReference>
<accession>E3GKQ3</accession>
<dbReference type="HOGENOM" id="CLU_3289831_0_0_9"/>
<keyword evidence="2" id="KW-1185">Reference proteome</keyword>
<dbReference type="KEGG" id="elm:ELI_1103"/>
<name>E3GKQ3_9FIRM</name>
<reference key="1">
    <citation type="submission" date="2010-09" db="EMBL/GenBank/DDBJ databases">
        <authorList>
            <person name="Roh H."/>
            <person name="Ko H.-J."/>
            <person name="Kim D."/>
            <person name="Choi D.G."/>
            <person name="Park S."/>
            <person name="Kim S."/>
            <person name="Kim K.H."/>
            <person name="Chang I.S."/>
            <person name="Choi I.-G."/>
        </authorList>
    </citation>
    <scope>NUCLEOTIDE SEQUENCE</scope>
    <source>
        <strain>KIST612</strain>
    </source>
</reference>
<evidence type="ECO:0000313" key="1">
    <source>
        <dbReference type="EMBL" id="ADO36091.1"/>
    </source>
</evidence>
<sequence>MSSTLDYNKAMMKHPTDVYPKQMIPFYWKVRRDCDGQALL</sequence>
<dbReference type="EMBL" id="CP002273">
    <property type="protein sequence ID" value="ADO36091.1"/>
    <property type="molecule type" value="Genomic_DNA"/>
</dbReference>
<proteinExistence type="predicted"/>
<gene>
    <name evidence="1" type="ordered locus">ELI_1103</name>
</gene>
<protein>
    <submittedName>
        <fullName evidence="1">Uncharacterized protein</fullName>
    </submittedName>
</protein>
<reference evidence="1 2" key="2">
    <citation type="journal article" date="2011" name="J. Bacteriol.">
        <title>Complete genome sequence of a carbon monoxide-utilizing acetogen, Eubacterium limosum KIST612.</title>
        <authorList>
            <person name="Roh H."/>
            <person name="Ko H.J."/>
            <person name="Kim D."/>
            <person name="Choi D.G."/>
            <person name="Park S."/>
            <person name="Kim S."/>
            <person name="Chang I.S."/>
            <person name="Choi I.G."/>
        </authorList>
    </citation>
    <scope>NUCLEOTIDE SEQUENCE [LARGE SCALE GENOMIC DNA]</scope>
    <source>
        <strain evidence="1 2">KIST612</strain>
    </source>
</reference>